<evidence type="ECO:0000256" key="6">
    <source>
        <dbReference type="ARBA" id="ARBA00023053"/>
    </source>
</evidence>
<evidence type="ECO:0000256" key="8">
    <source>
        <dbReference type="ARBA" id="ARBA00023136"/>
    </source>
</evidence>
<feature type="transmembrane region" description="Helical" evidence="10">
    <location>
        <begin position="350"/>
        <end position="372"/>
    </location>
</feature>
<feature type="transmembrane region" description="Helical" evidence="10">
    <location>
        <begin position="88"/>
        <end position="112"/>
    </location>
</feature>
<evidence type="ECO:0000256" key="2">
    <source>
        <dbReference type="ARBA" id="ARBA00022448"/>
    </source>
</evidence>
<keyword evidence="10" id="KW-0050">Antiport</keyword>
<keyword evidence="7 10" id="KW-0406">Ion transport</keyword>
<keyword evidence="13" id="KW-1185">Reference proteome</keyword>
<proteinExistence type="inferred from homology"/>
<feature type="transmembrane region" description="Helical" evidence="10">
    <location>
        <begin position="62"/>
        <end position="81"/>
    </location>
</feature>
<name>A0ABN5WBB1_9SPHN</name>
<evidence type="ECO:0000256" key="10">
    <source>
        <dbReference type="RuleBase" id="RU366002"/>
    </source>
</evidence>
<gene>
    <name evidence="12" type="ORF">SBA_ch1_04720</name>
</gene>
<keyword evidence="2 10" id="KW-0813">Transport</keyword>
<dbReference type="PANTHER" id="PTHR10110">
    <property type="entry name" value="SODIUM/HYDROGEN EXCHANGER"/>
    <property type="match status" value="1"/>
</dbReference>
<feature type="transmembrane region" description="Helical" evidence="10">
    <location>
        <begin position="273"/>
        <end position="293"/>
    </location>
</feature>
<evidence type="ECO:0000313" key="13">
    <source>
        <dbReference type="Proteomes" id="UP001059971"/>
    </source>
</evidence>
<accession>A0ABN5WBB1</accession>
<protein>
    <submittedName>
        <fullName evidence="12">Na+/H+ antiporter</fullName>
    </submittedName>
</protein>
<dbReference type="Gene3D" id="6.10.140.1330">
    <property type="match status" value="1"/>
</dbReference>
<dbReference type="PANTHER" id="PTHR10110:SF86">
    <property type="entry name" value="SODIUM_HYDROGEN EXCHANGER 7"/>
    <property type="match status" value="1"/>
</dbReference>
<evidence type="ECO:0000256" key="7">
    <source>
        <dbReference type="ARBA" id="ARBA00023065"/>
    </source>
</evidence>
<dbReference type="Proteomes" id="UP001059971">
    <property type="component" value="Chromosome 1"/>
</dbReference>
<keyword evidence="6 10" id="KW-0915">Sodium</keyword>
<dbReference type="InterPro" id="IPR018422">
    <property type="entry name" value="Cation/H_exchanger_CPA1"/>
</dbReference>
<reference evidence="12" key="1">
    <citation type="submission" date="2018-07" db="EMBL/GenBank/DDBJ databases">
        <title>Complete genome sequence of Sphingomonas bisphenolicum strain AO1, a bisphenol A degradative bacterium isolated from Japanese farm field.</title>
        <authorList>
            <person name="Murakami M."/>
            <person name="Koh M."/>
            <person name="Koba S."/>
            <person name="Matsumura Y."/>
        </authorList>
    </citation>
    <scope>NUCLEOTIDE SEQUENCE</scope>
    <source>
        <strain evidence="12">AO1</strain>
    </source>
</reference>
<feature type="transmembrane region" description="Helical" evidence="10">
    <location>
        <begin position="12"/>
        <end position="29"/>
    </location>
</feature>
<evidence type="ECO:0000256" key="5">
    <source>
        <dbReference type="ARBA" id="ARBA00022989"/>
    </source>
</evidence>
<feature type="transmembrane region" description="Helical" evidence="10">
    <location>
        <begin position="162"/>
        <end position="184"/>
    </location>
</feature>
<comment type="similarity">
    <text evidence="10">Belongs to the monovalent cation:proton antiporter 1 (CPA1) transporter (TC 2.A.36) family.</text>
</comment>
<comment type="subcellular location">
    <subcellularLocation>
        <location evidence="10">Cell inner membrane</location>
        <topology evidence="10">Multi-pass membrane protein</topology>
    </subcellularLocation>
    <subcellularLocation>
        <location evidence="1">Cell membrane</location>
        <topology evidence="1">Multi-pass membrane protein</topology>
    </subcellularLocation>
</comment>
<keyword evidence="8 10" id="KW-0472">Membrane</keyword>
<feature type="transmembrane region" description="Helical" evidence="10">
    <location>
        <begin position="241"/>
        <end position="261"/>
    </location>
</feature>
<evidence type="ECO:0000256" key="9">
    <source>
        <dbReference type="ARBA" id="ARBA00023201"/>
    </source>
</evidence>
<comment type="function">
    <text evidence="10">Na(+)/H(+) antiporter that extrudes sodium in exchange for external protons.</text>
</comment>
<keyword evidence="4 10" id="KW-0812">Transmembrane</keyword>
<dbReference type="NCBIfam" id="TIGR00831">
    <property type="entry name" value="a_cpa1"/>
    <property type="match status" value="1"/>
</dbReference>
<keyword evidence="9 10" id="KW-0739">Sodium transport</keyword>
<dbReference type="Pfam" id="PF00999">
    <property type="entry name" value="Na_H_Exchanger"/>
    <property type="match status" value="1"/>
</dbReference>
<feature type="transmembrane region" description="Helical" evidence="10">
    <location>
        <begin position="190"/>
        <end position="211"/>
    </location>
</feature>
<feature type="transmembrane region" description="Helical" evidence="10">
    <location>
        <begin position="305"/>
        <end position="330"/>
    </location>
</feature>
<keyword evidence="10" id="KW-0997">Cell inner membrane</keyword>
<dbReference type="InterPro" id="IPR004705">
    <property type="entry name" value="Cation/H_exchanger_CPA1_bac"/>
</dbReference>
<dbReference type="EMBL" id="AP018817">
    <property type="protein sequence ID" value="BBF68272.1"/>
    <property type="molecule type" value="Genomic_DNA"/>
</dbReference>
<evidence type="ECO:0000259" key="11">
    <source>
        <dbReference type="Pfam" id="PF00999"/>
    </source>
</evidence>
<sequence>MQGDAMHPMQLFELLVAMLLAIILLHYAAHKIGLPPAVALLTGGALFAFLPGLPVISLDPELVLVVFLPPLLMDGAWFIALRHLHRHMLGIIALAVGAVVFTTVIVAVVTHWLVPSLPWAACAALGAIVSPPDAVSARAVLQHVRLPRRLSILLEGESLFNDASGLVLFRFAIAAGVTGAFSLMEAMESFALLAIGGALVGAAVGMAWVRLTPRLDDKYLMIASSLLAPWASYLLAETVHVSGVIATVTTGLICGWFQHVVFSATVRMNGTAFWAVMIFLMEAFVFLLIGSSLRGVIDRVGGFQLVLAQMAGPVLAILIALTLARFLWVFGSDGVTRLLRAMGVRRYTPIGPRSAVVLGWAGMRGVVTLAVALSVPEGFPGRDFILVAAFAVIIGTVLIQGTTLGAVIRLLKLEEPASDRARLSMSEAEAAMAQAQVRVVEAHAYDADGTLLHPRLLDRYQRHATLSVTYAGQEAEHAHILHAHFDLVLMAVAAGRAELLRLHRIGDIDEQTLHELERDLDLEEMSALSAKA</sequence>
<keyword evidence="3" id="KW-1003">Cell membrane</keyword>
<feature type="transmembrane region" description="Helical" evidence="10">
    <location>
        <begin position="36"/>
        <end position="56"/>
    </location>
</feature>
<feature type="transmembrane region" description="Helical" evidence="10">
    <location>
        <begin position="384"/>
        <end position="411"/>
    </location>
</feature>
<organism evidence="12 13">
    <name type="scientific">Sphingomonas bisphenolicum</name>
    <dbReference type="NCBI Taxonomy" id="296544"/>
    <lineage>
        <taxon>Bacteria</taxon>
        <taxon>Pseudomonadati</taxon>
        <taxon>Pseudomonadota</taxon>
        <taxon>Alphaproteobacteria</taxon>
        <taxon>Sphingomonadales</taxon>
        <taxon>Sphingomonadaceae</taxon>
        <taxon>Sphingomonas</taxon>
    </lineage>
</organism>
<evidence type="ECO:0000256" key="1">
    <source>
        <dbReference type="ARBA" id="ARBA00004651"/>
    </source>
</evidence>
<dbReference type="RefSeq" id="WP_261935768.1">
    <property type="nucleotide sequence ID" value="NZ_AP018817.1"/>
</dbReference>
<dbReference type="InterPro" id="IPR006153">
    <property type="entry name" value="Cation/H_exchanger_TM"/>
</dbReference>
<feature type="domain" description="Cation/H+ exchanger transmembrane" evidence="11">
    <location>
        <begin position="21"/>
        <end position="408"/>
    </location>
</feature>
<evidence type="ECO:0000256" key="3">
    <source>
        <dbReference type="ARBA" id="ARBA00022475"/>
    </source>
</evidence>
<keyword evidence="5 10" id="KW-1133">Transmembrane helix</keyword>
<evidence type="ECO:0000313" key="12">
    <source>
        <dbReference type="EMBL" id="BBF68272.1"/>
    </source>
</evidence>
<evidence type="ECO:0000256" key="4">
    <source>
        <dbReference type="ARBA" id="ARBA00022692"/>
    </source>
</evidence>